<sequence length="117" mass="12909">MEHTAPPAQRRAANGSLGETRSNDRQSPALADSTEQVPTDQNDTTAELLIDDYKKMGTLFGELNKILVGAGFSRMYFGERTVEPVLVLFFAVMLWFLGLQALGLVSILCLVILHIQK</sequence>
<dbReference type="InterPro" id="IPR052502">
    <property type="entry name" value="FAM241_domain"/>
</dbReference>
<feature type="transmembrane region" description="Helical" evidence="7">
    <location>
        <begin position="85"/>
        <end position="113"/>
    </location>
</feature>
<gene>
    <name evidence="9" type="ORF">PECUL_23A025100</name>
</gene>
<feature type="compositionally biased region" description="Polar residues" evidence="6">
    <location>
        <begin position="33"/>
        <end position="42"/>
    </location>
</feature>
<reference evidence="9" key="1">
    <citation type="submission" date="2022-03" db="EMBL/GenBank/DDBJ databases">
        <authorList>
            <person name="Alioto T."/>
            <person name="Alioto T."/>
            <person name="Gomez Garrido J."/>
        </authorList>
    </citation>
    <scope>NUCLEOTIDE SEQUENCE</scope>
</reference>
<protein>
    <submittedName>
        <fullName evidence="9">PREDICTED: uncharacterized protein C4orf32 homolog</fullName>
    </submittedName>
</protein>
<keyword evidence="5 7" id="KW-0472">Membrane</keyword>
<accession>A0AAD1SI82</accession>
<evidence type="ECO:0000256" key="6">
    <source>
        <dbReference type="SAM" id="MobiDB-lite"/>
    </source>
</evidence>
<comment type="subcellular location">
    <subcellularLocation>
        <location evidence="1">Membrane</location>
        <topology evidence="1">Single-pass membrane protein</topology>
    </subcellularLocation>
</comment>
<evidence type="ECO:0000259" key="8">
    <source>
        <dbReference type="Pfam" id="PF15378"/>
    </source>
</evidence>
<evidence type="ECO:0000313" key="10">
    <source>
        <dbReference type="Proteomes" id="UP001295444"/>
    </source>
</evidence>
<dbReference type="GO" id="GO:0016020">
    <property type="term" value="C:membrane"/>
    <property type="evidence" value="ECO:0007669"/>
    <property type="project" value="UniProtKB-SubCell"/>
</dbReference>
<organism evidence="9 10">
    <name type="scientific">Pelobates cultripes</name>
    <name type="common">Western spadefoot toad</name>
    <dbReference type="NCBI Taxonomy" id="61616"/>
    <lineage>
        <taxon>Eukaryota</taxon>
        <taxon>Metazoa</taxon>
        <taxon>Chordata</taxon>
        <taxon>Craniata</taxon>
        <taxon>Vertebrata</taxon>
        <taxon>Euteleostomi</taxon>
        <taxon>Amphibia</taxon>
        <taxon>Batrachia</taxon>
        <taxon>Anura</taxon>
        <taxon>Pelobatoidea</taxon>
        <taxon>Pelobatidae</taxon>
        <taxon>Pelobates</taxon>
    </lineage>
</organism>
<evidence type="ECO:0000256" key="3">
    <source>
        <dbReference type="ARBA" id="ARBA00022692"/>
    </source>
</evidence>
<proteinExistence type="inferred from homology"/>
<comment type="similarity">
    <text evidence="2">Belongs to the FAM241 family.</text>
</comment>
<evidence type="ECO:0000256" key="5">
    <source>
        <dbReference type="ARBA" id="ARBA00023136"/>
    </source>
</evidence>
<dbReference type="PANTHER" id="PTHR33690">
    <property type="entry name" value="DUF4605 DOMAIN-CONTAINING PROTEIN"/>
    <property type="match status" value="1"/>
</dbReference>
<evidence type="ECO:0000256" key="2">
    <source>
        <dbReference type="ARBA" id="ARBA00006165"/>
    </source>
</evidence>
<dbReference type="PANTHER" id="PTHR33690:SF1">
    <property type="entry name" value="FAMILY WITH SEQUENCE SIMILARITY 241 MEMBER A"/>
    <property type="match status" value="1"/>
</dbReference>
<feature type="region of interest" description="Disordered" evidence="6">
    <location>
        <begin position="1"/>
        <end position="42"/>
    </location>
</feature>
<dbReference type="Proteomes" id="UP001295444">
    <property type="component" value="Chromosome 06"/>
</dbReference>
<keyword evidence="3 7" id="KW-0812">Transmembrane</keyword>
<dbReference type="EMBL" id="OW240917">
    <property type="protein sequence ID" value="CAH2300779.1"/>
    <property type="molecule type" value="Genomic_DNA"/>
</dbReference>
<dbReference type="InterPro" id="IPR027953">
    <property type="entry name" value="DUF4605"/>
</dbReference>
<evidence type="ECO:0000256" key="1">
    <source>
        <dbReference type="ARBA" id="ARBA00004167"/>
    </source>
</evidence>
<evidence type="ECO:0000256" key="4">
    <source>
        <dbReference type="ARBA" id="ARBA00022989"/>
    </source>
</evidence>
<dbReference type="Pfam" id="PF15378">
    <property type="entry name" value="DUF4605"/>
    <property type="match status" value="1"/>
</dbReference>
<evidence type="ECO:0000313" key="9">
    <source>
        <dbReference type="EMBL" id="CAH2300779.1"/>
    </source>
</evidence>
<dbReference type="AlphaFoldDB" id="A0AAD1SI82"/>
<name>A0AAD1SI82_PELCU</name>
<evidence type="ECO:0000256" key="7">
    <source>
        <dbReference type="SAM" id="Phobius"/>
    </source>
</evidence>
<keyword evidence="4 7" id="KW-1133">Transmembrane helix</keyword>
<keyword evidence="10" id="KW-1185">Reference proteome</keyword>
<feature type="domain" description="DUF4605" evidence="8">
    <location>
        <begin position="58"/>
        <end position="116"/>
    </location>
</feature>